<evidence type="ECO:0000256" key="1">
    <source>
        <dbReference type="SAM" id="SignalP"/>
    </source>
</evidence>
<dbReference type="EMBL" id="QXFY01001204">
    <property type="protein sequence ID" value="KAE9324765.1"/>
    <property type="molecule type" value="Genomic_DNA"/>
</dbReference>
<proteinExistence type="predicted"/>
<organism evidence="2 3">
    <name type="scientific">Phytophthora fragariae</name>
    <dbReference type="NCBI Taxonomy" id="53985"/>
    <lineage>
        <taxon>Eukaryota</taxon>
        <taxon>Sar</taxon>
        <taxon>Stramenopiles</taxon>
        <taxon>Oomycota</taxon>
        <taxon>Peronosporomycetes</taxon>
        <taxon>Peronosporales</taxon>
        <taxon>Peronosporaceae</taxon>
        <taxon>Phytophthora</taxon>
    </lineage>
</organism>
<reference evidence="2 3" key="1">
    <citation type="submission" date="2018-09" db="EMBL/GenBank/DDBJ databases">
        <title>Genomic investigation of the strawberry pathogen Phytophthora fragariae indicates pathogenicity is determined by transcriptional variation in three key races.</title>
        <authorList>
            <person name="Adams T.M."/>
            <person name="Armitage A.D."/>
            <person name="Sobczyk M.K."/>
            <person name="Bates H.J."/>
            <person name="Dunwell J.M."/>
            <person name="Nellist C.F."/>
            <person name="Harrison R.J."/>
        </authorList>
    </citation>
    <scope>NUCLEOTIDE SEQUENCE [LARGE SCALE GENOMIC DNA]</scope>
    <source>
        <strain evidence="2 3">NOV-77</strain>
    </source>
</reference>
<sequence length="83" mass="8858">MLSPTYLTGCYLSFVLVTAAPGARARHGQSVGAGRPRVRPSRTTACIRRRCRRLGHHDPCPTGRLGIPVASVASGAPERRHVG</sequence>
<evidence type="ECO:0000313" key="2">
    <source>
        <dbReference type="EMBL" id="KAE9324765.1"/>
    </source>
</evidence>
<feature type="signal peptide" evidence="1">
    <location>
        <begin position="1"/>
        <end position="25"/>
    </location>
</feature>
<dbReference type="AlphaFoldDB" id="A0A6G0R9W6"/>
<keyword evidence="1" id="KW-0732">Signal</keyword>
<evidence type="ECO:0000313" key="3">
    <source>
        <dbReference type="Proteomes" id="UP000486351"/>
    </source>
</evidence>
<accession>A0A6G0R9W6</accession>
<dbReference type="Proteomes" id="UP000486351">
    <property type="component" value="Unassembled WGS sequence"/>
</dbReference>
<comment type="caution">
    <text evidence="2">The sequence shown here is derived from an EMBL/GenBank/DDBJ whole genome shotgun (WGS) entry which is preliminary data.</text>
</comment>
<evidence type="ECO:0008006" key="4">
    <source>
        <dbReference type="Google" id="ProtNLM"/>
    </source>
</evidence>
<feature type="chain" id="PRO_5026091811" description="RxLR effector protein" evidence="1">
    <location>
        <begin position="26"/>
        <end position="83"/>
    </location>
</feature>
<gene>
    <name evidence="2" type="ORF">PF008_g17033</name>
</gene>
<protein>
    <recommendedName>
        <fullName evidence="4">RxLR effector protein</fullName>
    </recommendedName>
</protein>
<name>A0A6G0R9W6_9STRA</name>